<dbReference type="GO" id="GO:0051123">
    <property type="term" value="P:RNA polymerase II preinitiation complex assembly"/>
    <property type="evidence" value="ECO:0007669"/>
    <property type="project" value="TreeGrafter"/>
</dbReference>
<feature type="domain" description="TAFII55 protein conserved region" evidence="7">
    <location>
        <begin position="19"/>
        <end position="266"/>
    </location>
</feature>
<dbReference type="OrthoDB" id="153872at2759"/>
<evidence type="ECO:0000256" key="4">
    <source>
        <dbReference type="ARBA" id="ARBA00023163"/>
    </source>
</evidence>
<name>A0A6J1LSS2_DROHY</name>
<dbReference type="InterPro" id="IPR037817">
    <property type="entry name" value="TAF7"/>
</dbReference>
<evidence type="ECO:0000256" key="2">
    <source>
        <dbReference type="ARBA" id="ARBA00009368"/>
    </source>
</evidence>
<dbReference type="SMART" id="SM01370">
    <property type="entry name" value="TAFII55_N"/>
    <property type="match status" value="1"/>
</dbReference>
<evidence type="ECO:0000256" key="6">
    <source>
        <dbReference type="SAM" id="MobiDB-lite"/>
    </source>
</evidence>
<dbReference type="GO" id="GO:0016251">
    <property type="term" value="F:RNA polymerase II general transcription initiation factor activity"/>
    <property type="evidence" value="ECO:0007669"/>
    <property type="project" value="TreeGrafter"/>
</dbReference>
<dbReference type="AlphaFoldDB" id="A0A6J1LSS2"/>
<feature type="compositionally biased region" description="Basic residues" evidence="6">
    <location>
        <begin position="137"/>
        <end position="146"/>
    </location>
</feature>
<feature type="compositionally biased region" description="Basic and acidic residues" evidence="6">
    <location>
        <begin position="178"/>
        <end position="198"/>
    </location>
</feature>
<keyword evidence="8" id="KW-1185">Reference proteome</keyword>
<dbReference type="Proteomes" id="UP000504633">
    <property type="component" value="Unplaced"/>
</dbReference>
<reference evidence="9" key="1">
    <citation type="submission" date="2025-08" db="UniProtKB">
        <authorList>
            <consortium name="RefSeq"/>
        </authorList>
    </citation>
    <scope>IDENTIFICATION</scope>
    <source>
        <strain evidence="9">15085-1641.00</strain>
        <tissue evidence="9">Whole body</tissue>
    </source>
</reference>
<dbReference type="PANTHER" id="PTHR12228">
    <property type="entry name" value="TRANSCRIPTION INITIATION FACTOR TFIID 55 KD SUBUNIT-RELATED"/>
    <property type="match status" value="1"/>
</dbReference>
<dbReference type="OMA" id="VDEKYLW"/>
<dbReference type="Pfam" id="PF04658">
    <property type="entry name" value="TAFII55_N"/>
    <property type="match status" value="1"/>
</dbReference>
<feature type="compositionally biased region" description="Basic and acidic residues" evidence="6">
    <location>
        <begin position="107"/>
        <end position="116"/>
    </location>
</feature>
<organism evidence="8 9">
    <name type="scientific">Drosophila hydei</name>
    <name type="common">Fruit fly</name>
    <dbReference type="NCBI Taxonomy" id="7224"/>
    <lineage>
        <taxon>Eukaryota</taxon>
        <taxon>Metazoa</taxon>
        <taxon>Ecdysozoa</taxon>
        <taxon>Arthropoda</taxon>
        <taxon>Hexapoda</taxon>
        <taxon>Insecta</taxon>
        <taxon>Pterygota</taxon>
        <taxon>Neoptera</taxon>
        <taxon>Endopterygota</taxon>
        <taxon>Diptera</taxon>
        <taxon>Brachycera</taxon>
        <taxon>Muscomorpha</taxon>
        <taxon>Ephydroidea</taxon>
        <taxon>Drosophilidae</taxon>
        <taxon>Drosophila</taxon>
    </lineage>
</organism>
<keyword evidence="3" id="KW-0805">Transcription regulation</keyword>
<comment type="similarity">
    <text evidence="2">Belongs to the TAF7 family.</text>
</comment>
<dbReference type="PANTHER" id="PTHR12228:SF0">
    <property type="entry name" value="TATA-BOX BINDING PROTEIN ASSOCIATED FACTOR 7"/>
    <property type="match status" value="1"/>
</dbReference>
<dbReference type="GO" id="GO:0005669">
    <property type="term" value="C:transcription factor TFIID complex"/>
    <property type="evidence" value="ECO:0007669"/>
    <property type="project" value="InterPro"/>
</dbReference>
<protein>
    <submittedName>
        <fullName evidence="9">Transcription initiation factor TFIID subunit 7-like</fullName>
    </submittedName>
</protein>
<evidence type="ECO:0000313" key="9">
    <source>
        <dbReference type="RefSeq" id="XP_023170055.1"/>
    </source>
</evidence>
<keyword evidence="4" id="KW-0804">Transcription</keyword>
<accession>A0A6J1LSS2</accession>
<dbReference type="CDD" id="cd08047">
    <property type="entry name" value="TAF7"/>
    <property type="match status" value="1"/>
</dbReference>
<evidence type="ECO:0000259" key="7">
    <source>
        <dbReference type="SMART" id="SM01370"/>
    </source>
</evidence>
<dbReference type="RefSeq" id="XP_023170055.1">
    <property type="nucleotide sequence ID" value="XM_023314287.2"/>
</dbReference>
<proteinExistence type="inferred from homology"/>
<dbReference type="GeneID" id="111598852"/>
<evidence type="ECO:0000313" key="8">
    <source>
        <dbReference type="Proteomes" id="UP000504633"/>
    </source>
</evidence>
<feature type="region of interest" description="Disordered" evidence="6">
    <location>
        <begin position="278"/>
        <end position="298"/>
    </location>
</feature>
<evidence type="ECO:0000256" key="5">
    <source>
        <dbReference type="ARBA" id="ARBA00023242"/>
    </source>
</evidence>
<dbReference type="KEGG" id="dhe:111598852"/>
<sequence>MSKKISQPQIASPVDKIELESQFLIRFPEDLAKIVHESIEAGNINEKLAIQLDTDLRYGEVRLNNQLLHAKLVDLPTIIESYKTADNTNLYKTADICQLLVCNRERPRESEKDRLKQARGSCHTVESNSDTELERTPHKKSGKRPSKQIGKPPEKPSPKKPGRQPKKQQAPGKRAVRKQSETQVDLKDAPLEEDKENRISPILESNRDFLKVDEKYLWPHGLTPPCRNLRRRRLNNALKDKNVEPPEPDILREVKYLLRMDNEAVRVDYEVINESGMIPGLNLSDTSSGDELTDEAMQ</sequence>
<evidence type="ECO:0000256" key="3">
    <source>
        <dbReference type="ARBA" id="ARBA00023015"/>
    </source>
</evidence>
<evidence type="ECO:0000256" key="1">
    <source>
        <dbReference type="ARBA" id="ARBA00004123"/>
    </source>
</evidence>
<keyword evidence="5" id="KW-0539">Nucleus</keyword>
<comment type="subcellular location">
    <subcellularLocation>
        <location evidence="1">Nucleus</location>
    </subcellularLocation>
</comment>
<dbReference type="InterPro" id="IPR006751">
    <property type="entry name" value="TAFII55_prot_cons_reg"/>
</dbReference>
<feature type="region of interest" description="Disordered" evidence="6">
    <location>
        <begin position="107"/>
        <end position="199"/>
    </location>
</feature>
<gene>
    <name evidence="9" type="primary">LOC111598852</name>
</gene>